<dbReference type="InterPro" id="IPR013653">
    <property type="entry name" value="GCN5-like_dom"/>
</dbReference>
<name>D5UNU7_TSUPD</name>
<accession>D5UNU7</accession>
<dbReference type="PROSITE" id="PS51186">
    <property type="entry name" value="GNAT"/>
    <property type="match status" value="1"/>
</dbReference>
<dbReference type="Proteomes" id="UP000001213">
    <property type="component" value="Chromosome"/>
</dbReference>
<gene>
    <name evidence="2" type="ordered locus">Tpau_2053</name>
</gene>
<dbReference type="Gene3D" id="3.40.630.30">
    <property type="match status" value="1"/>
</dbReference>
<dbReference type="RefSeq" id="WP_013126687.1">
    <property type="nucleotide sequence ID" value="NC_014158.1"/>
</dbReference>
<organism evidence="2 3">
    <name type="scientific">Tsukamurella paurometabola (strain ATCC 8368 / DSM 20162 / CCUG 35730 / CIP 100753 / JCM 10117 / KCTC 9821 / NBRC 16120 / NCIMB 702349 / NCTC 13040)</name>
    <name type="common">Corynebacterium paurometabolum</name>
    <dbReference type="NCBI Taxonomy" id="521096"/>
    <lineage>
        <taxon>Bacteria</taxon>
        <taxon>Bacillati</taxon>
        <taxon>Actinomycetota</taxon>
        <taxon>Actinomycetes</taxon>
        <taxon>Mycobacteriales</taxon>
        <taxon>Tsukamurellaceae</taxon>
        <taxon>Tsukamurella</taxon>
    </lineage>
</organism>
<dbReference type="Pfam" id="PF08445">
    <property type="entry name" value="FR47"/>
    <property type="match status" value="1"/>
</dbReference>
<dbReference type="eggNOG" id="COG3393">
    <property type="taxonomic scope" value="Bacteria"/>
</dbReference>
<evidence type="ECO:0000259" key="1">
    <source>
        <dbReference type="PROSITE" id="PS51186"/>
    </source>
</evidence>
<dbReference type="EMBL" id="CP001966">
    <property type="protein sequence ID" value="ADG78665.1"/>
    <property type="molecule type" value="Genomic_DNA"/>
</dbReference>
<protein>
    <submittedName>
        <fullName evidence="2">FR47 domain protein</fullName>
    </submittedName>
</protein>
<evidence type="ECO:0000313" key="3">
    <source>
        <dbReference type="Proteomes" id="UP000001213"/>
    </source>
</evidence>
<sequence length="240" mass="25451">MTTAVNRTLDTVLDDPVRASLFGAHSRFRIGDGAVVRYPPEVARFVGHPRCPSAADFAALARLAVPGAPVSLRGVRGPLPPGWTVADRLTLVQYDGSGLRTAQAPDADILGPADVDEILDLVQRTRPGPFERRTVELGTYLGLRDGDGRLIALAGERLHPPGWTEISAVCTDPAHRGHGLATRLIRAVGHGIRARGEVPFLHTSAANSSARALYEALGFRLRATLPLVLAHPPSPTPGAS</sequence>
<proteinExistence type="predicted"/>
<dbReference type="KEGG" id="tpr:Tpau_2053"/>
<reference evidence="3" key="1">
    <citation type="submission" date="2010-03" db="EMBL/GenBank/DDBJ databases">
        <title>The complete chromosome of Tsukamurella paurometabola DSM 20162.</title>
        <authorList>
            <consortium name="US DOE Joint Genome Institute (JGI-PGF)"/>
            <person name="Lucas S."/>
            <person name="Copeland A."/>
            <person name="Lapidus A."/>
            <person name="Glavina del Rio T."/>
            <person name="Dalin E."/>
            <person name="Tice H."/>
            <person name="Bruce D."/>
            <person name="Goodwin L."/>
            <person name="Pitluck S."/>
            <person name="Kyrpides N."/>
            <person name="Mavromatis K."/>
            <person name="Ivanova N."/>
            <person name="Mikhailova N."/>
            <person name="Munk A.C."/>
            <person name="Brettin T."/>
            <person name="Detter J.C."/>
            <person name="Tapia R."/>
            <person name="Han C."/>
            <person name="Larimer F."/>
            <person name="Land M."/>
            <person name="Hauser L."/>
            <person name="Markowitz V."/>
            <person name="Cheng J.-F."/>
            <person name="Hugenholtz P."/>
            <person name="Woyke T."/>
            <person name="Wu D."/>
            <person name="Jando M."/>
            <person name="Brambilla E."/>
            <person name="Klenk H.-P."/>
            <person name="Eisen J.A."/>
        </authorList>
    </citation>
    <scope>NUCLEOTIDE SEQUENCE [LARGE SCALE GENOMIC DNA]</scope>
    <source>
        <strain evidence="3">ATCC 8368 / DSM 20162 / CCUG 35730 / CIP 100753 / JCM 10117 / KCTC 9821 / NBRC 16120 / NCIMB 702349 / NCTC 13040</strain>
    </source>
</reference>
<dbReference type="AlphaFoldDB" id="D5UNU7"/>
<dbReference type="InterPro" id="IPR000182">
    <property type="entry name" value="GNAT_dom"/>
</dbReference>
<dbReference type="HOGENOM" id="CLU_085660_0_0_11"/>
<dbReference type="InterPro" id="IPR016181">
    <property type="entry name" value="Acyl_CoA_acyltransferase"/>
</dbReference>
<evidence type="ECO:0000313" key="2">
    <source>
        <dbReference type="EMBL" id="ADG78665.1"/>
    </source>
</evidence>
<keyword evidence="3" id="KW-1185">Reference proteome</keyword>
<dbReference type="GO" id="GO:0016747">
    <property type="term" value="F:acyltransferase activity, transferring groups other than amino-acyl groups"/>
    <property type="evidence" value="ECO:0007669"/>
    <property type="project" value="InterPro"/>
</dbReference>
<dbReference type="CDD" id="cd04301">
    <property type="entry name" value="NAT_SF"/>
    <property type="match status" value="1"/>
</dbReference>
<dbReference type="SUPFAM" id="SSF55729">
    <property type="entry name" value="Acyl-CoA N-acyltransferases (Nat)"/>
    <property type="match status" value="1"/>
</dbReference>
<reference evidence="2 3" key="2">
    <citation type="journal article" date="2011" name="Stand. Genomic Sci.">
        <title>Complete genome sequence of Tsukamurella paurometabola type strain (no. 33).</title>
        <authorList>
            <person name="Munk A.C."/>
            <person name="Lapidus A."/>
            <person name="Lucas S."/>
            <person name="Nolan M."/>
            <person name="Tice H."/>
            <person name="Cheng J.F."/>
            <person name="Del Rio T.G."/>
            <person name="Goodwin L."/>
            <person name="Pitluck S."/>
            <person name="Liolios K."/>
            <person name="Huntemann M."/>
            <person name="Ivanova N."/>
            <person name="Mavromatis K."/>
            <person name="Mikhailova N."/>
            <person name="Pati A."/>
            <person name="Chen A."/>
            <person name="Palaniappan K."/>
            <person name="Tapia R."/>
            <person name="Han C."/>
            <person name="Land M."/>
            <person name="Hauser L."/>
            <person name="Chang Y.J."/>
            <person name="Jeffries C.D."/>
            <person name="Brettin T."/>
            <person name="Yasawong M."/>
            <person name="Brambilla E.M."/>
            <person name="Rohde M."/>
            <person name="Sikorski J."/>
            <person name="Goker M."/>
            <person name="Detter J.C."/>
            <person name="Woyke T."/>
            <person name="Bristow J."/>
            <person name="Eisen J.A."/>
            <person name="Markowitz V."/>
            <person name="Hugenholtz P."/>
            <person name="Kyrpides N.C."/>
            <person name="Klenk H.P."/>
        </authorList>
    </citation>
    <scope>NUCLEOTIDE SEQUENCE [LARGE SCALE GENOMIC DNA]</scope>
    <source>
        <strain evidence="3">ATCC 8368 / DSM 20162 / CCUG 35730 / CIP 100753 / JCM 10117 / KCTC 9821 / NBRC 16120 / NCIMB 702349 / NCTC 13040</strain>
    </source>
</reference>
<feature type="domain" description="N-acetyltransferase" evidence="1">
    <location>
        <begin position="105"/>
        <end position="240"/>
    </location>
</feature>
<dbReference type="STRING" id="521096.Tpau_2053"/>